<comment type="subcellular location">
    <subcellularLocation>
        <location evidence="1 10">Cell inner membrane</location>
    </subcellularLocation>
</comment>
<evidence type="ECO:0000256" key="6">
    <source>
        <dbReference type="ARBA" id="ARBA00022692"/>
    </source>
</evidence>
<comment type="caution">
    <text evidence="14">The sequence shown here is derived from an EMBL/GenBank/DDBJ whole genome shotgun (WGS) entry which is preliminary data.</text>
</comment>
<keyword evidence="15" id="KW-1185">Reference proteome</keyword>
<protein>
    <recommendedName>
        <fullName evidence="10">Type II secretion system protein K</fullName>
    </recommendedName>
</protein>
<evidence type="ECO:0000256" key="3">
    <source>
        <dbReference type="ARBA" id="ARBA00022448"/>
    </source>
</evidence>
<evidence type="ECO:0000256" key="1">
    <source>
        <dbReference type="ARBA" id="ARBA00004533"/>
    </source>
</evidence>
<reference evidence="14 15" key="1">
    <citation type="submission" date="2020-08" db="EMBL/GenBank/DDBJ databases">
        <title>Functional genomics of gut bacteria from endangered species of beetles.</title>
        <authorList>
            <person name="Carlos-Shanley C."/>
        </authorList>
    </citation>
    <scope>NUCLEOTIDE SEQUENCE [LARGE SCALE GENOMIC DNA]</scope>
    <source>
        <strain evidence="14 15">S00239</strain>
    </source>
</reference>
<dbReference type="NCBIfam" id="NF037980">
    <property type="entry name" value="T2SS_GspK"/>
    <property type="match status" value="1"/>
</dbReference>
<dbReference type="InterPro" id="IPR005628">
    <property type="entry name" value="GspK"/>
</dbReference>
<dbReference type="SUPFAM" id="SSF158544">
    <property type="entry name" value="GspK insert domain-like"/>
    <property type="match status" value="1"/>
</dbReference>
<evidence type="ECO:0000256" key="8">
    <source>
        <dbReference type="ARBA" id="ARBA00022989"/>
    </source>
</evidence>
<dbReference type="EMBL" id="JACHLP010000006">
    <property type="protein sequence ID" value="MBB4844741.1"/>
    <property type="molecule type" value="Genomic_DNA"/>
</dbReference>
<gene>
    <name evidence="14" type="ORF">HNP55_003285</name>
</gene>
<keyword evidence="8 11" id="KW-1133">Transmembrane helix</keyword>
<keyword evidence="4 10" id="KW-1003">Cell membrane</keyword>
<evidence type="ECO:0000259" key="13">
    <source>
        <dbReference type="Pfam" id="PF21687"/>
    </source>
</evidence>
<dbReference type="InterPro" id="IPR038072">
    <property type="entry name" value="GspK_central_sf"/>
</dbReference>
<keyword evidence="6 11" id="KW-0812">Transmembrane</keyword>
<evidence type="ECO:0000256" key="11">
    <source>
        <dbReference type="SAM" id="Phobius"/>
    </source>
</evidence>
<evidence type="ECO:0000259" key="12">
    <source>
        <dbReference type="Pfam" id="PF03934"/>
    </source>
</evidence>
<dbReference type="GO" id="GO:0005886">
    <property type="term" value="C:plasma membrane"/>
    <property type="evidence" value="ECO:0007669"/>
    <property type="project" value="UniProtKB-SubCell"/>
</dbReference>
<evidence type="ECO:0000313" key="15">
    <source>
        <dbReference type="Proteomes" id="UP000562027"/>
    </source>
</evidence>
<dbReference type="Pfam" id="PF03934">
    <property type="entry name" value="T2SSK"/>
    <property type="match status" value="1"/>
</dbReference>
<organism evidence="14 15">
    <name type="scientific">Roseateles oligotrophus</name>
    <dbReference type="NCBI Taxonomy" id="1769250"/>
    <lineage>
        <taxon>Bacteria</taxon>
        <taxon>Pseudomonadati</taxon>
        <taxon>Pseudomonadota</taxon>
        <taxon>Betaproteobacteria</taxon>
        <taxon>Burkholderiales</taxon>
        <taxon>Sphaerotilaceae</taxon>
        <taxon>Roseateles</taxon>
    </lineage>
</organism>
<dbReference type="RefSeq" id="WP_184301576.1">
    <property type="nucleotide sequence ID" value="NZ_JACHLP010000006.1"/>
</dbReference>
<evidence type="ECO:0000256" key="5">
    <source>
        <dbReference type="ARBA" id="ARBA00022519"/>
    </source>
</evidence>
<name>A0A840LAG8_9BURK</name>
<dbReference type="Pfam" id="PF21687">
    <property type="entry name" value="T2SSK_1st"/>
    <property type="match status" value="1"/>
</dbReference>
<evidence type="ECO:0000256" key="10">
    <source>
        <dbReference type="PIRNR" id="PIRNR002786"/>
    </source>
</evidence>
<feature type="domain" description="T2SS protein K first SAM-like" evidence="13">
    <location>
        <begin position="128"/>
        <end position="220"/>
    </location>
</feature>
<evidence type="ECO:0000313" key="14">
    <source>
        <dbReference type="EMBL" id="MBB4844741.1"/>
    </source>
</evidence>
<dbReference type="AlphaFoldDB" id="A0A840LAG8"/>
<proteinExistence type="inferred from homology"/>
<dbReference type="PANTHER" id="PTHR38831:SF1">
    <property type="entry name" value="TYPE II SECRETION SYSTEM PROTEIN K-RELATED"/>
    <property type="match status" value="1"/>
</dbReference>
<accession>A0A840LAG8</accession>
<sequence length="331" mass="36623">MSPLQAHPANQRQRGAALLTAMIIVTLVASLAAAMVWRQYRAVQIEAAERSRSQSSLILQGALDWARLILRQDAIDNQKDPVDSLNDFWAVPVAESRVSTFLAIEGGNADKDGPEAFLSGTIKDAQAQYNLRNLLGGAQVPELEQRVLERICQSAQTPPGTAALIIERLRLAYASQNSQAGTGNAADIPLQPRNLEQLVWLGLSQDTIERLRPFVTLLPTPTPVNLNTAPREVIAALFDGMDLASAERLVQVRQAQPLKKAQDAKNFLPSSVTVSSDRAEVLSSYFNVSGRMRLDERVLEERSLLWRRNLDVLVLERQRINRVLEPAQKKP</sequence>
<dbReference type="Proteomes" id="UP000562027">
    <property type="component" value="Unassembled WGS sequence"/>
</dbReference>
<feature type="transmembrane region" description="Helical" evidence="11">
    <location>
        <begin position="16"/>
        <end position="37"/>
    </location>
</feature>
<evidence type="ECO:0000256" key="4">
    <source>
        <dbReference type="ARBA" id="ARBA00022475"/>
    </source>
</evidence>
<dbReference type="InterPro" id="IPR049179">
    <property type="entry name" value="T2SSK_SAM-like_2nd"/>
</dbReference>
<keyword evidence="5 10" id="KW-0997">Cell inner membrane</keyword>
<evidence type="ECO:0000256" key="7">
    <source>
        <dbReference type="ARBA" id="ARBA00022927"/>
    </source>
</evidence>
<feature type="domain" description="T2SS protein K second SAM-like" evidence="12">
    <location>
        <begin position="224"/>
        <end position="271"/>
    </location>
</feature>
<dbReference type="Gene3D" id="3.30.1300.30">
    <property type="entry name" value="GSPII I/J protein-like"/>
    <property type="match status" value="1"/>
</dbReference>
<keyword evidence="3 10" id="KW-0813">Transport</keyword>
<dbReference type="PANTHER" id="PTHR38831">
    <property type="entry name" value="TYPE II SECRETION SYSTEM PROTEIN K"/>
    <property type="match status" value="1"/>
</dbReference>
<keyword evidence="7" id="KW-0653">Protein transport</keyword>
<keyword evidence="9 10" id="KW-0472">Membrane</keyword>
<dbReference type="Gene3D" id="1.10.40.60">
    <property type="entry name" value="EpsJ-like"/>
    <property type="match status" value="2"/>
</dbReference>
<comment type="similarity">
    <text evidence="2 10">Belongs to the GSP K family.</text>
</comment>
<evidence type="ECO:0000256" key="9">
    <source>
        <dbReference type="ARBA" id="ARBA00023136"/>
    </source>
</evidence>
<dbReference type="PIRSF" id="PIRSF002786">
    <property type="entry name" value="XcpX"/>
    <property type="match status" value="1"/>
</dbReference>
<dbReference type="GO" id="GO:0009306">
    <property type="term" value="P:protein secretion"/>
    <property type="evidence" value="ECO:0007669"/>
    <property type="project" value="InterPro"/>
</dbReference>
<evidence type="ECO:0000256" key="2">
    <source>
        <dbReference type="ARBA" id="ARBA00007246"/>
    </source>
</evidence>
<dbReference type="InterPro" id="IPR049031">
    <property type="entry name" value="T2SSK_SAM-like_1st"/>
</dbReference>